<dbReference type="EMBL" id="CP045429">
    <property type="protein sequence ID" value="QPB84573.1"/>
    <property type="molecule type" value="Genomic_DNA"/>
</dbReference>
<dbReference type="PANTHER" id="PTHR36558:SF1">
    <property type="entry name" value="RESTRICTION ENDONUCLEASE DOMAIN-CONTAINING PROTEIN-RELATED"/>
    <property type="match status" value="1"/>
</dbReference>
<dbReference type="Proteomes" id="UP000305729">
    <property type="component" value="Chromosome 1"/>
</dbReference>
<accession>A0A7S8BLD7</accession>
<name>A0A7S8BLD7_9GAMM</name>
<evidence type="ECO:0000313" key="2">
    <source>
        <dbReference type="Proteomes" id="UP000305729"/>
    </source>
</evidence>
<dbReference type="InterPro" id="IPR012296">
    <property type="entry name" value="Nuclease_put_TT1808"/>
</dbReference>
<protein>
    <submittedName>
        <fullName evidence="1">Uncharacterized protein</fullName>
    </submittedName>
</protein>
<organism evidence="1 2">
    <name type="scientific">Pseudoalteromonas rubra</name>
    <dbReference type="NCBI Taxonomy" id="43658"/>
    <lineage>
        <taxon>Bacteria</taxon>
        <taxon>Pseudomonadati</taxon>
        <taxon>Pseudomonadota</taxon>
        <taxon>Gammaproteobacteria</taxon>
        <taxon>Alteromonadales</taxon>
        <taxon>Pseudoalteromonadaceae</taxon>
        <taxon>Pseudoalteromonas</taxon>
    </lineage>
</organism>
<evidence type="ECO:0000313" key="1">
    <source>
        <dbReference type="EMBL" id="QPB84573.1"/>
    </source>
</evidence>
<sequence length="70" mass="8091">MSPESYLRGEPTNTNMYELADGQVYAMTGTSANHELIVEYLHRTQKSSKRRQCELFGSDMKMRGHENFCN</sequence>
<proteinExistence type="predicted"/>
<dbReference type="AlphaFoldDB" id="A0A7S8BLD7"/>
<dbReference type="Gene3D" id="3.90.1570.10">
    <property type="entry name" value="tt1808, chain A"/>
    <property type="match status" value="1"/>
</dbReference>
<dbReference type="PANTHER" id="PTHR36558">
    <property type="entry name" value="GLR1098 PROTEIN"/>
    <property type="match status" value="1"/>
</dbReference>
<gene>
    <name evidence="1" type="ORF">CWC22_016910</name>
</gene>
<reference evidence="1 2" key="1">
    <citation type="submission" date="2019-10" db="EMBL/GenBank/DDBJ databases">
        <title>Pseudoalteromonas rubra S4059.</title>
        <authorList>
            <person name="Paulsen S."/>
            <person name="Wang X."/>
        </authorList>
    </citation>
    <scope>NUCLEOTIDE SEQUENCE [LARGE SCALE GENOMIC DNA]</scope>
    <source>
        <strain evidence="1 2">S4059</strain>
    </source>
</reference>